<comment type="similarity">
    <text evidence="2">Belongs to the tryptophan 2-monooxygenase family.</text>
</comment>
<feature type="domain" description="Amine oxidase" evidence="7">
    <location>
        <begin position="15"/>
        <end position="362"/>
    </location>
</feature>
<sequence length="535" mass="60001">MQNNHFDIAIVGGGMSGVYSAWQLKKQFPGSSIALFEGSERIGGRLLSVRAPGVDNMVAELGGMRILDAQRQPLINALLKQINEFASLTQPIELYPFPVDTPVNLAYLREVRLRLQDYQSNPYALPYNYSFAAFAQTPGTVMIDAIEEIVPGITAAHLTERERREMAQRAEFQGKMLYEQGFWNVLQQVLTNEDYHYCLDAGGYDSTMSNWNAADAIPWFLTDFGDDVSYHGFKLGFQQVPLALAKEFSALNGELHMGHKLMGFSQEDGRFELNFSCNGTERQCSATHLVLAMPRRSLDLLENTCPLLQLPEVKQLTSSVTPRPLFKLFTAYQQPWWVEQSGIEAGRSVTDLPVRQTYYWPTSEGKPALSGPAILMASYDDGVNVGFWDGYRQKRGLAWRQQLETLPLSDAQAFSAVKCNRQDIDPQWRAHQAPAGMVTEVTRQLNLMHDVSPSEEANSQPTQAAFRDWGDDPYGGGWNSWNIGVQSNLVKHKIVQPLEHARLFICGEAYSDGQGWVEGALQTADLMLARLMKQL</sequence>
<comment type="catalytic activity">
    <reaction evidence="6">
        <text>L-tryptophan + O2 = indole-3-acetamide + CO2 + H2O</text>
        <dbReference type="Rhea" id="RHEA:16165"/>
        <dbReference type="ChEBI" id="CHEBI:15377"/>
        <dbReference type="ChEBI" id="CHEBI:15379"/>
        <dbReference type="ChEBI" id="CHEBI:16031"/>
        <dbReference type="ChEBI" id="CHEBI:16526"/>
        <dbReference type="ChEBI" id="CHEBI:57912"/>
        <dbReference type="EC" id="1.13.12.3"/>
    </reaction>
</comment>
<evidence type="ECO:0000256" key="2">
    <source>
        <dbReference type="ARBA" id="ARBA00005833"/>
    </source>
</evidence>
<dbReference type="Gene3D" id="3.90.660.10">
    <property type="match status" value="1"/>
</dbReference>
<dbReference type="GO" id="GO:0009851">
    <property type="term" value="P:auxin biosynthetic process"/>
    <property type="evidence" value="ECO:0007669"/>
    <property type="project" value="UniProtKB-KW"/>
</dbReference>
<evidence type="ECO:0000256" key="4">
    <source>
        <dbReference type="ARBA" id="ARBA00017871"/>
    </source>
</evidence>
<dbReference type="Gene3D" id="3.50.50.60">
    <property type="entry name" value="FAD/NAD(P)-binding domain"/>
    <property type="match status" value="1"/>
</dbReference>
<dbReference type="PANTHER" id="PTHR10742:SF410">
    <property type="entry name" value="LYSINE-SPECIFIC HISTONE DEMETHYLASE 2"/>
    <property type="match status" value="1"/>
</dbReference>
<keyword evidence="9" id="KW-1185">Reference proteome</keyword>
<proteinExistence type="inferred from homology"/>
<evidence type="ECO:0000313" key="8">
    <source>
        <dbReference type="EMBL" id="NMH65920.1"/>
    </source>
</evidence>
<dbReference type="SUPFAM" id="SSF54373">
    <property type="entry name" value="FAD-linked reductases, C-terminal domain"/>
    <property type="match status" value="1"/>
</dbReference>
<name>A0A972FTI6_9GAMM</name>
<dbReference type="InterPro" id="IPR002937">
    <property type="entry name" value="Amino_oxidase"/>
</dbReference>
<dbReference type="Pfam" id="PF01593">
    <property type="entry name" value="Amino_oxidase"/>
    <property type="match status" value="2"/>
</dbReference>
<dbReference type="Proteomes" id="UP000737113">
    <property type="component" value="Unassembled WGS sequence"/>
</dbReference>
<dbReference type="AlphaFoldDB" id="A0A972FTI6"/>
<protein>
    <recommendedName>
        <fullName evidence="4">Tryptophan 2-monooxygenase</fullName>
        <ecNumber evidence="3">1.13.12.3</ecNumber>
    </recommendedName>
</protein>
<dbReference type="PANTHER" id="PTHR10742">
    <property type="entry name" value="FLAVIN MONOAMINE OXIDASE"/>
    <property type="match status" value="1"/>
</dbReference>
<dbReference type="Gene3D" id="1.10.405.10">
    <property type="entry name" value="Guanine Nucleotide Dissociation Inhibitor, domain 1"/>
    <property type="match status" value="1"/>
</dbReference>
<dbReference type="InterPro" id="IPR036188">
    <property type="entry name" value="FAD/NAD-bd_sf"/>
</dbReference>
<dbReference type="InterPro" id="IPR050281">
    <property type="entry name" value="Flavin_monoamine_oxidase"/>
</dbReference>
<evidence type="ECO:0000259" key="7">
    <source>
        <dbReference type="Pfam" id="PF01593"/>
    </source>
</evidence>
<comment type="caution">
    <text evidence="8">The sequence shown here is derived from an EMBL/GenBank/DDBJ whole genome shotgun (WGS) entry which is preliminary data.</text>
</comment>
<accession>A0A972FTI6</accession>
<reference evidence="8" key="1">
    <citation type="submission" date="2020-04" db="EMBL/GenBank/DDBJ databases">
        <title>Description of Shewanella salipaludis sp. nov., isolated from a salt marsh.</title>
        <authorList>
            <person name="Park S."/>
            <person name="Yoon J.-H."/>
        </authorList>
    </citation>
    <scope>NUCLEOTIDE SEQUENCE</scope>
    <source>
        <strain evidence="8">SHSM-M6</strain>
    </source>
</reference>
<dbReference type="EMBL" id="JAAXYH010000008">
    <property type="protein sequence ID" value="NMH65920.1"/>
    <property type="molecule type" value="Genomic_DNA"/>
</dbReference>
<keyword evidence="5" id="KW-0073">Auxin biosynthesis</keyword>
<evidence type="ECO:0000256" key="3">
    <source>
        <dbReference type="ARBA" id="ARBA00012535"/>
    </source>
</evidence>
<evidence type="ECO:0000256" key="1">
    <source>
        <dbReference type="ARBA" id="ARBA00004814"/>
    </source>
</evidence>
<dbReference type="RefSeq" id="WP_169564648.1">
    <property type="nucleotide sequence ID" value="NZ_JAAXYH010000008.1"/>
</dbReference>
<evidence type="ECO:0000256" key="6">
    <source>
        <dbReference type="ARBA" id="ARBA00047321"/>
    </source>
</evidence>
<feature type="domain" description="Amine oxidase" evidence="7">
    <location>
        <begin position="436"/>
        <end position="524"/>
    </location>
</feature>
<dbReference type="SUPFAM" id="SSF51905">
    <property type="entry name" value="FAD/NAD(P)-binding domain"/>
    <property type="match status" value="1"/>
</dbReference>
<comment type="pathway">
    <text evidence="1">Plant hormone metabolism; auxin biosynthesis.</text>
</comment>
<evidence type="ECO:0000256" key="5">
    <source>
        <dbReference type="ARBA" id="ARBA00023070"/>
    </source>
</evidence>
<evidence type="ECO:0000313" key="9">
    <source>
        <dbReference type="Proteomes" id="UP000737113"/>
    </source>
</evidence>
<organism evidence="8 9">
    <name type="scientific">Shewanella salipaludis</name>
    <dbReference type="NCBI Taxonomy" id="2723052"/>
    <lineage>
        <taxon>Bacteria</taxon>
        <taxon>Pseudomonadati</taxon>
        <taxon>Pseudomonadota</taxon>
        <taxon>Gammaproteobacteria</taxon>
        <taxon>Alteromonadales</taxon>
        <taxon>Shewanellaceae</taxon>
        <taxon>Shewanella</taxon>
    </lineage>
</organism>
<dbReference type="GO" id="GO:0050361">
    <property type="term" value="F:tryptophan 2-monooxygenase activity"/>
    <property type="evidence" value="ECO:0007669"/>
    <property type="project" value="UniProtKB-EC"/>
</dbReference>
<gene>
    <name evidence="8" type="ORF">HC757_12190</name>
</gene>
<dbReference type="EC" id="1.13.12.3" evidence="3"/>